<comment type="caution">
    <text evidence="1">The sequence shown here is derived from an EMBL/GenBank/DDBJ whole genome shotgun (WGS) entry which is preliminary data.</text>
</comment>
<evidence type="ECO:0000313" key="2">
    <source>
        <dbReference type="Proteomes" id="UP001148838"/>
    </source>
</evidence>
<evidence type="ECO:0000313" key="1">
    <source>
        <dbReference type="EMBL" id="KAJ4433599.1"/>
    </source>
</evidence>
<protein>
    <submittedName>
        <fullName evidence="1">Uncharacterized protein</fullName>
    </submittedName>
</protein>
<name>A0ABQ8SHH5_PERAM</name>
<reference evidence="1 2" key="1">
    <citation type="journal article" date="2022" name="Allergy">
        <title>Genome assembly and annotation of Periplaneta americana reveal a comprehensive cockroach allergen profile.</title>
        <authorList>
            <person name="Wang L."/>
            <person name="Xiong Q."/>
            <person name="Saelim N."/>
            <person name="Wang L."/>
            <person name="Nong W."/>
            <person name="Wan A.T."/>
            <person name="Shi M."/>
            <person name="Liu X."/>
            <person name="Cao Q."/>
            <person name="Hui J.H.L."/>
            <person name="Sookrung N."/>
            <person name="Leung T.F."/>
            <person name="Tungtrongchitr A."/>
            <person name="Tsui S.K.W."/>
        </authorList>
    </citation>
    <scope>NUCLEOTIDE SEQUENCE [LARGE SCALE GENOMIC DNA]</scope>
    <source>
        <strain evidence="1">PWHHKU_190912</strain>
    </source>
</reference>
<gene>
    <name evidence="1" type="ORF">ANN_15909</name>
</gene>
<sequence>MDWTCGKSSRRKKSTVFTEIPLRKRPLSRPMLRLFIQSEGERKIFYKFMTTENLFDASTPADASIFLREE</sequence>
<dbReference type="Proteomes" id="UP001148838">
    <property type="component" value="Unassembled WGS sequence"/>
</dbReference>
<keyword evidence="2" id="KW-1185">Reference proteome</keyword>
<dbReference type="EMBL" id="JAJSOF020000027">
    <property type="protein sequence ID" value="KAJ4433599.1"/>
    <property type="molecule type" value="Genomic_DNA"/>
</dbReference>
<organism evidence="1 2">
    <name type="scientific">Periplaneta americana</name>
    <name type="common">American cockroach</name>
    <name type="synonym">Blatta americana</name>
    <dbReference type="NCBI Taxonomy" id="6978"/>
    <lineage>
        <taxon>Eukaryota</taxon>
        <taxon>Metazoa</taxon>
        <taxon>Ecdysozoa</taxon>
        <taxon>Arthropoda</taxon>
        <taxon>Hexapoda</taxon>
        <taxon>Insecta</taxon>
        <taxon>Pterygota</taxon>
        <taxon>Neoptera</taxon>
        <taxon>Polyneoptera</taxon>
        <taxon>Dictyoptera</taxon>
        <taxon>Blattodea</taxon>
        <taxon>Blattoidea</taxon>
        <taxon>Blattidae</taxon>
        <taxon>Blattinae</taxon>
        <taxon>Periplaneta</taxon>
    </lineage>
</organism>
<proteinExistence type="predicted"/>
<accession>A0ABQ8SHH5</accession>